<accession>W1PMX4</accession>
<evidence type="ECO:0000256" key="1">
    <source>
        <dbReference type="ARBA" id="ARBA00004123"/>
    </source>
</evidence>
<reference evidence="6" key="1">
    <citation type="journal article" date="2013" name="Science">
        <title>The Amborella genome and the evolution of flowering plants.</title>
        <authorList>
            <consortium name="Amborella Genome Project"/>
        </authorList>
    </citation>
    <scope>NUCLEOTIDE SEQUENCE [LARGE SCALE GENOMIC DNA]</scope>
</reference>
<dbReference type="InterPro" id="IPR045109">
    <property type="entry name" value="LSDs-like"/>
</dbReference>
<dbReference type="PANTHER" id="PTHR12549">
    <property type="entry name" value="JMJC DOMAIN-CONTAINING HISTONE DEMETHYLATION PROTEIN"/>
    <property type="match status" value="1"/>
</dbReference>
<dbReference type="Gramene" id="ERN09408">
    <property type="protein sequence ID" value="ERN09408"/>
    <property type="gene ID" value="AMTR_s00029p00050060"/>
</dbReference>
<name>W1PMX4_AMBTC</name>
<evidence type="ECO:0000256" key="2">
    <source>
        <dbReference type="ARBA" id="ARBA00006801"/>
    </source>
</evidence>
<keyword evidence="6" id="KW-1185">Reference proteome</keyword>
<dbReference type="HOGENOM" id="CLU_1621238_0_0_1"/>
<comment type="similarity">
    <text evidence="2">Belongs to the JARID1 histone demethylase family.</text>
</comment>
<proteinExistence type="inferred from homology"/>
<evidence type="ECO:0000313" key="5">
    <source>
        <dbReference type="EMBL" id="ERN09408.1"/>
    </source>
</evidence>
<keyword evidence="4" id="KW-0539">Nucleus</keyword>
<dbReference type="EMBL" id="KI392980">
    <property type="protein sequence ID" value="ERN09408.1"/>
    <property type="molecule type" value="Genomic_DNA"/>
</dbReference>
<dbReference type="GO" id="GO:0032454">
    <property type="term" value="F:histone H3K9 demethylase activity"/>
    <property type="evidence" value="ECO:0007669"/>
    <property type="project" value="InterPro"/>
</dbReference>
<evidence type="ECO:0000256" key="3">
    <source>
        <dbReference type="ARBA" id="ARBA00022723"/>
    </source>
</evidence>
<dbReference type="PANTHER" id="PTHR12549:SF11">
    <property type="entry name" value="LYSINE-SPECIFIC DEMETHYLASE JMJ25"/>
    <property type="match status" value="1"/>
</dbReference>
<dbReference type="Proteomes" id="UP000017836">
    <property type="component" value="Unassembled WGS sequence"/>
</dbReference>
<protein>
    <submittedName>
        <fullName evidence="5">Uncharacterized protein</fullName>
    </submittedName>
</protein>
<dbReference type="AlphaFoldDB" id="W1PMX4"/>
<sequence length="164" mass="19152">MVIRCFYCSRFAGHRHLQLSGESIEEACPIFYNHSHPRVSIRSYLKEITKEEKIRQLQYLVRKILPLLKLIHQEQELEKETEAAIQGLRLQGGEEDSFEYVSKERSYLHGEEPQNARRMKTKSTDLKSYSLNEENLALECESDSRGRVSCPRKKMQGCGSCLWI</sequence>
<gene>
    <name evidence="5" type="ORF">AMTR_s00029p00050060</name>
</gene>
<keyword evidence="3" id="KW-0479">Metal-binding</keyword>
<organism evidence="5 6">
    <name type="scientific">Amborella trichopoda</name>
    <dbReference type="NCBI Taxonomy" id="13333"/>
    <lineage>
        <taxon>Eukaryota</taxon>
        <taxon>Viridiplantae</taxon>
        <taxon>Streptophyta</taxon>
        <taxon>Embryophyta</taxon>
        <taxon>Tracheophyta</taxon>
        <taxon>Spermatophyta</taxon>
        <taxon>Magnoliopsida</taxon>
        <taxon>Amborellales</taxon>
        <taxon>Amborellaceae</taxon>
        <taxon>Amborella</taxon>
    </lineage>
</organism>
<comment type="subcellular location">
    <subcellularLocation>
        <location evidence="1">Nucleus</location>
    </subcellularLocation>
</comment>
<dbReference type="GO" id="GO:0046872">
    <property type="term" value="F:metal ion binding"/>
    <property type="evidence" value="ECO:0007669"/>
    <property type="project" value="UniProtKB-KW"/>
</dbReference>
<evidence type="ECO:0000313" key="6">
    <source>
        <dbReference type="Proteomes" id="UP000017836"/>
    </source>
</evidence>
<dbReference type="GO" id="GO:0005634">
    <property type="term" value="C:nucleus"/>
    <property type="evidence" value="ECO:0007669"/>
    <property type="project" value="UniProtKB-SubCell"/>
</dbReference>
<evidence type="ECO:0000256" key="4">
    <source>
        <dbReference type="ARBA" id="ARBA00023242"/>
    </source>
</evidence>